<dbReference type="Pfam" id="PF00535">
    <property type="entry name" value="Glycos_transf_2"/>
    <property type="match status" value="1"/>
</dbReference>
<dbReference type="Gene3D" id="3.90.550.10">
    <property type="entry name" value="Spore Coat Polysaccharide Biosynthesis Protein SpsA, Chain A"/>
    <property type="match status" value="1"/>
</dbReference>
<keyword evidence="3" id="KW-1185">Reference proteome</keyword>
<dbReference type="InterPro" id="IPR029044">
    <property type="entry name" value="Nucleotide-diphossugar_trans"/>
</dbReference>
<dbReference type="RefSeq" id="WP_105933903.1">
    <property type="nucleotide sequence ID" value="NZ_PVNP01000051.1"/>
</dbReference>
<dbReference type="EMBL" id="PVNP01000051">
    <property type="protein sequence ID" value="PRO74433.1"/>
    <property type="molecule type" value="Genomic_DNA"/>
</dbReference>
<dbReference type="InterPro" id="IPR001173">
    <property type="entry name" value="Glyco_trans_2-like"/>
</dbReference>
<dbReference type="GO" id="GO:0016740">
    <property type="term" value="F:transferase activity"/>
    <property type="evidence" value="ECO:0007669"/>
    <property type="project" value="UniProtKB-KW"/>
</dbReference>
<dbReference type="SUPFAM" id="SSF53448">
    <property type="entry name" value="Nucleotide-diphospho-sugar transferases"/>
    <property type="match status" value="1"/>
</dbReference>
<proteinExistence type="predicted"/>
<reference evidence="3" key="1">
    <citation type="journal article" date="2020" name="Int. J. Syst. Evol. Microbiol.">
        <title>Alteromonas alba sp. nov., a marine bacterium isolated from the seawater of the West Pacific Ocean.</title>
        <authorList>
            <person name="Sun C."/>
            <person name="Wu Y.-H."/>
            <person name="Xamxidin M."/>
            <person name="Cheng H."/>
            <person name="Xu X.-W."/>
        </authorList>
    </citation>
    <scope>NUCLEOTIDE SEQUENCE [LARGE SCALE GENOMIC DNA]</scope>
    <source>
        <strain evidence="3">190</strain>
    </source>
</reference>
<dbReference type="AlphaFoldDB" id="A0A2S9VD98"/>
<evidence type="ECO:0000259" key="1">
    <source>
        <dbReference type="Pfam" id="PF00535"/>
    </source>
</evidence>
<name>A0A2S9VD98_9ALTE</name>
<protein>
    <submittedName>
        <fullName evidence="2">Glycosyltransferase family 2 protein</fullName>
    </submittedName>
</protein>
<accession>A0A2S9VD98</accession>
<keyword evidence="2" id="KW-0808">Transferase</keyword>
<sequence>MNGLKYNIVMFAYNEQDNIETSITSVFNSTDEYLHRFYVIANGCTDNTVSVANAVKQKLNFNELTVHEIELGDKCNAWNTYVHELADEVAVHFFVDADVRFSSDCFPKMAEKLHASPEQTVIIAGMPLSGRNLDFYRSLVIERACFFGNLYGMKWSYIKRIREKPFYLPIGLNWIDSFLTKAANTNLAFGKKNLPNRTTWLEGVGYDFEKLSVFKLSDIRLYKNRIARYELGKIQEVFLDQLPCEQWPRDMTPINEQIEADFDQLAKHLGPIKKRMVRKRLTRLLNKKRNSA</sequence>
<dbReference type="Proteomes" id="UP000238949">
    <property type="component" value="Unassembled WGS sequence"/>
</dbReference>
<feature type="domain" description="Glycosyltransferase 2-like" evidence="1">
    <location>
        <begin position="8"/>
        <end position="130"/>
    </location>
</feature>
<evidence type="ECO:0000313" key="2">
    <source>
        <dbReference type="EMBL" id="PRO74433.1"/>
    </source>
</evidence>
<comment type="caution">
    <text evidence="2">The sequence shown here is derived from an EMBL/GenBank/DDBJ whole genome shotgun (WGS) entry which is preliminary data.</text>
</comment>
<dbReference type="OrthoDB" id="7248516at2"/>
<evidence type="ECO:0000313" key="3">
    <source>
        <dbReference type="Proteomes" id="UP000238949"/>
    </source>
</evidence>
<dbReference type="CDD" id="cd00761">
    <property type="entry name" value="Glyco_tranf_GTA_type"/>
    <property type="match status" value="1"/>
</dbReference>
<organism evidence="2 3">
    <name type="scientific">Alteromonas alba</name>
    <dbReference type="NCBI Taxonomy" id="2079529"/>
    <lineage>
        <taxon>Bacteria</taxon>
        <taxon>Pseudomonadati</taxon>
        <taxon>Pseudomonadota</taxon>
        <taxon>Gammaproteobacteria</taxon>
        <taxon>Alteromonadales</taxon>
        <taxon>Alteromonadaceae</taxon>
        <taxon>Alteromonas/Salinimonas group</taxon>
        <taxon>Alteromonas</taxon>
    </lineage>
</organism>
<gene>
    <name evidence="2" type="ORF">C6Y40_06625</name>
</gene>